<reference evidence="2 3" key="1">
    <citation type="submission" date="2019-03" db="EMBL/GenBank/DDBJ databases">
        <title>Single cell metagenomics reveals metabolic interactions within the superorganism composed of flagellate Streblomastix strix and complex community of Bacteroidetes bacteria on its surface.</title>
        <authorList>
            <person name="Treitli S.C."/>
            <person name="Kolisko M."/>
            <person name="Husnik F."/>
            <person name="Keeling P."/>
            <person name="Hampl V."/>
        </authorList>
    </citation>
    <scope>NUCLEOTIDE SEQUENCE [LARGE SCALE GENOMIC DNA]</scope>
    <source>
        <strain evidence="2">ST1C</strain>
    </source>
</reference>
<dbReference type="AlphaFoldDB" id="A0A5J4WWZ0"/>
<evidence type="ECO:0000313" key="3">
    <source>
        <dbReference type="Proteomes" id="UP000324800"/>
    </source>
</evidence>
<evidence type="ECO:0000313" key="2">
    <source>
        <dbReference type="EMBL" id="KAA6398789.1"/>
    </source>
</evidence>
<comment type="caution">
    <text evidence="2">The sequence shown here is derived from an EMBL/GenBank/DDBJ whole genome shotgun (WGS) entry which is preliminary data.</text>
</comment>
<name>A0A5J4WWZ0_9EUKA</name>
<proteinExistence type="predicted"/>
<accession>A0A5J4WWZ0</accession>
<feature type="compositionally biased region" description="Acidic residues" evidence="1">
    <location>
        <begin position="21"/>
        <end position="31"/>
    </location>
</feature>
<dbReference type="EMBL" id="SNRW01000882">
    <property type="protein sequence ID" value="KAA6398789.1"/>
    <property type="molecule type" value="Genomic_DNA"/>
</dbReference>
<evidence type="ECO:0000256" key="1">
    <source>
        <dbReference type="SAM" id="MobiDB-lite"/>
    </source>
</evidence>
<sequence>MKEEREAEMKRRKNKKKREIIDDEEDLEPDNYEGDAKQKIIEINRIISNEVISFNPFEARNLKETKLSECPNPLKRLRLEFDGEYISESAQRDDSQFANDNMKQKAMQINVSNEKMIVLNRFFQENFFLDIDNAPNKTFI</sequence>
<gene>
    <name evidence="2" type="ORF">EZS28_005687</name>
</gene>
<feature type="region of interest" description="Disordered" evidence="1">
    <location>
        <begin position="1"/>
        <end position="31"/>
    </location>
</feature>
<protein>
    <submittedName>
        <fullName evidence="2">Uncharacterized protein</fullName>
    </submittedName>
</protein>
<dbReference type="Proteomes" id="UP000324800">
    <property type="component" value="Unassembled WGS sequence"/>
</dbReference>
<organism evidence="2 3">
    <name type="scientific">Streblomastix strix</name>
    <dbReference type="NCBI Taxonomy" id="222440"/>
    <lineage>
        <taxon>Eukaryota</taxon>
        <taxon>Metamonada</taxon>
        <taxon>Preaxostyla</taxon>
        <taxon>Oxymonadida</taxon>
        <taxon>Streblomastigidae</taxon>
        <taxon>Streblomastix</taxon>
    </lineage>
</organism>